<dbReference type="PANTHER" id="PTHR37418">
    <property type="entry name" value="3-KETO-5-AMINOHEXANOATE CLEAVAGE ENZYME-RELATED"/>
    <property type="match status" value="1"/>
</dbReference>
<sequence>MRQAVPDGWTVSAFSIGRNQLPYVGLAIAGGCHVRVGLEDNLWLSRGVPATNGALVTQARRVAEGMGARLLGPAEVRERLKLTKRWG</sequence>
<evidence type="ECO:0000256" key="1">
    <source>
        <dbReference type="ARBA" id="ARBA00001947"/>
    </source>
</evidence>
<reference evidence="5 6" key="1">
    <citation type="journal article" date="2013" name="Stand. Genomic Sci.">
        <title>Genome sequence of the reddish-pigmented Rubellimicrobium thermophilum type strain (DSM 16684(T)), a member of the Roseobacter clade.</title>
        <authorList>
            <person name="Fiebig A."/>
            <person name="Riedel T."/>
            <person name="Gronow S."/>
            <person name="Petersen J."/>
            <person name="Klenk H.P."/>
            <person name="Goker M."/>
        </authorList>
    </citation>
    <scope>NUCLEOTIDE SEQUENCE [LARGE SCALE GENOMIC DNA]</scope>
    <source>
        <strain evidence="5 6">DSM 16684</strain>
    </source>
</reference>
<keyword evidence="6" id="KW-1185">Reference proteome</keyword>
<dbReference type="HOGENOM" id="CLU_2481392_0_0_5"/>
<protein>
    <recommendedName>
        <fullName evidence="7">3-keto-5-aminohexanoate cleavage enzyme</fullName>
    </recommendedName>
</protein>
<dbReference type="PANTHER" id="PTHR37418:SF2">
    <property type="entry name" value="3-KETO-5-AMINOHEXANOATE CLEAVAGE ENZYME"/>
    <property type="match status" value="1"/>
</dbReference>
<dbReference type="Pfam" id="PF05853">
    <property type="entry name" value="BKACE"/>
    <property type="match status" value="1"/>
</dbReference>
<gene>
    <name evidence="5" type="ORF">ruthe_02913</name>
</gene>
<dbReference type="InterPro" id="IPR013785">
    <property type="entry name" value="Aldolase_TIM"/>
</dbReference>
<dbReference type="InterPro" id="IPR008567">
    <property type="entry name" value="BKACE"/>
</dbReference>
<evidence type="ECO:0000313" key="6">
    <source>
        <dbReference type="Proteomes" id="UP000015346"/>
    </source>
</evidence>
<evidence type="ECO:0000256" key="2">
    <source>
        <dbReference type="ARBA" id="ARBA00022679"/>
    </source>
</evidence>
<dbReference type="STRING" id="1123069.ruthe_02913"/>
<proteinExistence type="predicted"/>
<keyword evidence="4" id="KW-0862">Zinc</keyword>
<keyword evidence="2" id="KW-0808">Transferase</keyword>
<keyword evidence="3" id="KW-0479">Metal-binding</keyword>
<dbReference type="AlphaFoldDB" id="S9QUM0"/>
<dbReference type="Proteomes" id="UP000015346">
    <property type="component" value="Unassembled WGS sequence"/>
</dbReference>
<evidence type="ECO:0008006" key="7">
    <source>
        <dbReference type="Google" id="ProtNLM"/>
    </source>
</evidence>
<evidence type="ECO:0000256" key="3">
    <source>
        <dbReference type="ARBA" id="ARBA00022723"/>
    </source>
</evidence>
<dbReference type="Gene3D" id="3.20.20.70">
    <property type="entry name" value="Aldolase class I"/>
    <property type="match status" value="1"/>
</dbReference>
<evidence type="ECO:0000313" key="5">
    <source>
        <dbReference type="EMBL" id="EPX83287.1"/>
    </source>
</evidence>
<comment type="caution">
    <text evidence="5">The sequence shown here is derived from an EMBL/GenBank/DDBJ whole genome shotgun (WGS) entry which is preliminary data.</text>
</comment>
<comment type="cofactor">
    <cofactor evidence="1">
        <name>Zn(2+)</name>
        <dbReference type="ChEBI" id="CHEBI:29105"/>
    </cofactor>
</comment>
<dbReference type="PATRIC" id="fig|1123069.3.peg.2884"/>
<dbReference type="PROSITE" id="PS51257">
    <property type="entry name" value="PROKAR_LIPOPROTEIN"/>
    <property type="match status" value="1"/>
</dbReference>
<evidence type="ECO:0000256" key="4">
    <source>
        <dbReference type="ARBA" id="ARBA00022833"/>
    </source>
</evidence>
<organism evidence="5 6">
    <name type="scientific">Rubellimicrobium thermophilum DSM 16684</name>
    <dbReference type="NCBI Taxonomy" id="1123069"/>
    <lineage>
        <taxon>Bacteria</taxon>
        <taxon>Pseudomonadati</taxon>
        <taxon>Pseudomonadota</taxon>
        <taxon>Alphaproteobacteria</taxon>
        <taxon>Rhodobacterales</taxon>
        <taxon>Roseobacteraceae</taxon>
        <taxon>Rubellimicrobium</taxon>
    </lineage>
</organism>
<dbReference type="EMBL" id="AOLV01000033">
    <property type="protein sequence ID" value="EPX83287.1"/>
    <property type="molecule type" value="Genomic_DNA"/>
</dbReference>
<dbReference type="GO" id="GO:0046872">
    <property type="term" value="F:metal ion binding"/>
    <property type="evidence" value="ECO:0007669"/>
    <property type="project" value="UniProtKB-KW"/>
</dbReference>
<dbReference type="GO" id="GO:0043720">
    <property type="term" value="F:3-keto-5-aminohexanoate cleavage activity"/>
    <property type="evidence" value="ECO:0007669"/>
    <property type="project" value="InterPro"/>
</dbReference>
<name>S9QUM0_9RHOB</name>
<accession>S9QUM0</accession>